<feature type="region of interest" description="Disordered" evidence="1">
    <location>
        <begin position="1"/>
        <end position="57"/>
    </location>
</feature>
<evidence type="ECO:0000256" key="1">
    <source>
        <dbReference type="SAM" id="MobiDB-lite"/>
    </source>
</evidence>
<evidence type="ECO:0000313" key="3">
    <source>
        <dbReference type="Proteomes" id="UP000004848"/>
    </source>
</evidence>
<evidence type="ECO:0000313" key="2">
    <source>
        <dbReference type="EMBL" id="EAV45338.1"/>
    </source>
</evidence>
<protein>
    <recommendedName>
        <fullName evidence="4">Class II flagellar assembly regulator</fullName>
    </recommendedName>
</protein>
<gene>
    <name evidence="2" type="ORF">SIAM614_18474</name>
</gene>
<dbReference type="eggNOG" id="ENOG50330GZ">
    <property type="taxonomic scope" value="Bacteria"/>
</dbReference>
<organism evidence="2 3">
    <name type="scientific">Roseibium aggregatum (strain ATCC 25650 / DSM 13394 / JCM 20685 / NBRC 16684 / NCIMB 2208 / IAM 12614 / B1)</name>
    <name type="common">Stappia aggregata</name>
    <dbReference type="NCBI Taxonomy" id="384765"/>
    <lineage>
        <taxon>Bacteria</taxon>
        <taxon>Pseudomonadati</taxon>
        <taxon>Pseudomonadota</taxon>
        <taxon>Alphaproteobacteria</taxon>
        <taxon>Hyphomicrobiales</taxon>
        <taxon>Stappiaceae</taxon>
        <taxon>Roseibium</taxon>
    </lineage>
</organism>
<name>A0NPH5_ROSAI</name>
<dbReference type="Pfam" id="PF10768">
    <property type="entry name" value="FliX"/>
    <property type="match status" value="1"/>
</dbReference>
<comment type="caution">
    <text evidence="2">The sequence shown here is derived from an EMBL/GenBank/DDBJ whole genome shotgun (WGS) entry which is preliminary data.</text>
</comment>
<reference evidence="2 3" key="1">
    <citation type="submission" date="2006-05" db="EMBL/GenBank/DDBJ databases">
        <authorList>
            <person name="King G."/>
            <person name="Ferriera S."/>
            <person name="Johnson J."/>
            <person name="Kravitz S."/>
            <person name="Beeson K."/>
            <person name="Sutton G."/>
            <person name="Rogers Y.-H."/>
            <person name="Friedman R."/>
            <person name="Frazier M."/>
            <person name="Venter J.C."/>
        </authorList>
    </citation>
    <scope>NUCLEOTIDE SEQUENCE [LARGE SCALE GENOMIC DNA]</scope>
    <source>
        <strain evidence="3">ATCC 25650 / DSM 13394 / JCM 20685 / NBRC 16684 / NCIMB 2208 / IAM 12614 / B1</strain>
    </source>
</reference>
<dbReference type="EMBL" id="AAUW01000003">
    <property type="protein sequence ID" value="EAV45338.1"/>
    <property type="molecule type" value="Genomic_DNA"/>
</dbReference>
<dbReference type="GO" id="GO:0044781">
    <property type="term" value="P:bacterial-type flagellum organization"/>
    <property type="evidence" value="ECO:0007669"/>
    <property type="project" value="InterPro"/>
</dbReference>
<dbReference type="Proteomes" id="UP000004848">
    <property type="component" value="Unassembled WGS sequence"/>
</dbReference>
<evidence type="ECO:0008006" key="4">
    <source>
        <dbReference type="Google" id="ProtNLM"/>
    </source>
</evidence>
<sequence>MTVRPTERSTMRITGNKPITGVQGRGAKKSVSSGGNQFAPDLGGEVSQSSQTAGGASIQGMDALLALQEVDDRAERRSRATKHGHNLLDTLESVRADLLAGHVSEDRLELLARQVSKRQSSGDPEIDSVLEEIELRVKVELAKLGRFQD</sequence>
<proteinExistence type="predicted"/>
<accession>A0NPH5</accession>
<dbReference type="AlphaFoldDB" id="A0NPH5"/>
<dbReference type="InterPro" id="IPR019704">
    <property type="entry name" value="Flagellar_assmbl_FliX_class2"/>
</dbReference>
<feature type="compositionally biased region" description="Basic and acidic residues" evidence="1">
    <location>
        <begin position="1"/>
        <end position="10"/>
    </location>
</feature>